<dbReference type="HOGENOM" id="CLU_027438_0_0_1"/>
<dbReference type="Pfam" id="PF00240">
    <property type="entry name" value="ubiquitin"/>
    <property type="match status" value="1"/>
</dbReference>
<feature type="compositionally biased region" description="Basic and acidic residues" evidence="1">
    <location>
        <begin position="424"/>
        <end position="446"/>
    </location>
</feature>
<evidence type="ECO:0000259" key="2">
    <source>
        <dbReference type="PROSITE" id="PS50053"/>
    </source>
</evidence>
<dbReference type="InterPro" id="IPR029071">
    <property type="entry name" value="Ubiquitin-like_domsf"/>
</dbReference>
<protein>
    <recommendedName>
        <fullName evidence="2">Ubiquitin-like domain-containing protein</fullName>
    </recommendedName>
</protein>
<evidence type="ECO:0000313" key="3">
    <source>
        <dbReference type="EMBL" id="KIV87468.1"/>
    </source>
</evidence>
<name>A0A0D1ZL03_9EURO</name>
<dbReference type="Gene3D" id="3.10.20.90">
    <property type="entry name" value="Phosphatidylinositol 3-kinase Catalytic Subunit, Chain A, domain 1"/>
    <property type="match status" value="1"/>
</dbReference>
<feature type="domain" description="Ubiquitin-like" evidence="2">
    <location>
        <begin position="199"/>
        <end position="255"/>
    </location>
</feature>
<dbReference type="OrthoDB" id="428577at2759"/>
<feature type="region of interest" description="Disordered" evidence="1">
    <location>
        <begin position="391"/>
        <end position="460"/>
    </location>
</feature>
<dbReference type="Proteomes" id="UP000053599">
    <property type="component" value="Unassembled WGS sequence"/>
</dbReference>
<dbReference type="InterPro" id="IPR000626">
    <property type="entry name" value="Ubiquitin-like_dom"/>
</dbReference>
<dbReference type="EMBL" id="KN846951">
    <property type="protein sequence ID" value="KIV87468.1"/>
    <property type="molecule type" value="Genomic_DNA"/>
</dbReference>
<dbReference type="SUPFAM" id="SSF54236">
    <property type="entry name" value="Ubiquitin-like"/>
    <property type="match status" value="1"/>
</dbReference>
<accession>A0A0D1ZL03</accession>
<proteinExistence type="predicted"/>
<gene>
    <name evidence="3" type="ORF">PV11_03011</name>
</gene>
<dbReference type="STRING" id="1016849.A0A0D1ZL03"/>
<sequence>MTRHTYTCRVRSDNVVEIRRENGFERLEISFKHTVRVPDNSDKSDLPPDMGTFPLYKTEQYAQSLPDSIVAKRGIFLPMYQREAMWLNFEASGPFAVKIYAGSINVVSGEPIAESHETKLRRQAFLSRNQCLQDYIVVPGQKWLDGFATSDGVVRQFIATKLGDGYTVEAQFTGQEVYGGLQIEITPAIVNIKSGQKTFSIVVQYCTTGEYYRFPFDSRTTVRDLQTVIHGILGMPVYKQRLMYWGERMRDDETIFAYTGACENELVVLSEWLIGGGPGPSPEEIGLAAGGSIKQAIVPDEFPAANWHKSATIVFNAQLLDAASFEAVTGVPAPETPITMETYANLGLPFFKLHEEQSDVHGSFEQVKSVGEIEGTQEQTVNVPVININKATAANPSDDTMKDSPDTEPTDITNPAGPLQEFRSITEVEKDLQDLKLADSRGREGWDDGNSAKAPDCATC</sequence>
<dbReference type="PROSITE" id="PS50053">
    <property type="entry name" value="UBIQUITIN_2"/>
    <property type="match status" value="1"/>
</dbReference>
<dbReference type="CDD" id="cd17039">
    <property type="entry name" value="Ubl_ubiquitin_like"/>
    <property type="match status" value="1"/>
</dbReference>
<evidence type="ECO:0000313" key="4">
    <source>
        <dbReference type="Proteomes" id="UP000053599"/>
    </source>
</evidence>
<organism evidence="3 4">
    <name type="scientific">Exophiala sideris</name>
    <dbReference type="NCBI Taxonomy" id="1016849"/>
    <lineage>
        <taxon>Eukaryota</taxon>
        <taxon>Fungi</taxon>
        <taxon>Dikarya</taxon>
        <taxon>Ascomycota</taxon>
        <taxon>Pezizomycotina</taxon>
        <taxon>Eurotiomycetes</taxon>
        <taxon>Chaetothyriomycetidae</taxon>
        <taxon>Chaetothyriales</taxon>
        <taxon>Herpotrichiellaceae</taxon>
        <taxon>Exophiala</taxon>
    </lineage>
</organism>
<reference evidence="3 4" key="1">
    <citation type="submission" date="2015-01" db="EMBL/GenBank/DDBJ databases">
        <title>The Genome Sequence of Exophiala sideris CBS121828.</title>
        <authorList>
            <consortium name="The Broad Institute Genomics Platform"/>
            <person name="Cuomo C."/>
            <person name="de Hoog S."/>
            <person name="Gorbushina A."/>
            <person name="Stielow B."/>
            <person name="Teixiera M."/>
            <person name="Abouelleil A."/>
            <person name="Chapman S.B."/>
            <person name="Priest M."/>
            <person name="Young S.K."/>
            <person name="Wortman J."/>
            <person name="Nusbaum C."/>
            <person name="Birren B."/>
        </authorList>
    </citation>
    <scope>NUCLEOTIDE SEQUENCE [LARGE SCALE GENOMIC DNA]</scope>
    <source>
        <strain evidence="3 4">CBS 121828</strain>
    </source>
</reference>
<dbReference type="AlphaFoldDB" id="A0A0D1ZL03"/>
<evidence type="ECO:0000256" key="1">
    <source>
        <dbReference type="SAM" id="MobiDB-lite"/>
    </source>
</evidence>